<dbReference type="AlphaFoldDB" id="A0A3S1F6U0"/>
<sequence>MNAIAFACLTLLTPVVTAAEEAASEDVGVERTPWCSTPADRLLEMVYDAQGKLRPIIPIRALTELSACSSRGPTSKSDIALRAIKESRYTVERVPAKAILERDRVEGMFVECTVQKESCELDVYFGPNAKLSKYKKAKTGGLPFAFLLGHAGDDGHYEITRQALIDSQSPMGITWPASVIDLLANAAGDADFYDWGTPAAHAQTSNDEQSGEINQTQVDAKKKFQEWIDSYAKKAVSSCRMTGSQSASDALYYLGYMLHGLQDLAFHEGITNAQHSFYDGVLKTPVDSSDGVRYRQKMAIATAGSTQVIIAFVNHIRSSTDGCWGAIVKGEVSAPSYRRKTELLGKADGMDFGVVAALKYQRLGAKVEGGRVAKGDGAFLVLAPWLGASKEDQMRNVAEEISTRNFR</sequence>
<dbReference type="EMBL" id="RXFT01000027">
    <property type="protein sequence ID" value="RUR71912.1"/>
    <property type="molecule type" value="Genomic_DNA"/>
</dbReference>
<reference evidence="2 3" key="1">
    <citation type="submission" date="2018-12" db="EMBL/GenBank/DDBJ databases">
        <title>The genome sequences of Variovorax guangxiensis DSM 27352.</title>
        <authorList>
            <person name="Gao J."/>
            <person name="Sun J."/>
        </authorList>
    </citation>
    <scope>NUCLEOTIDE SEQUENCE [LARGE SCALE GENOMIC DNA]</scope>
    <source>
        <strain evidence="2 3">DSM 27352</strain>
    </source>
</reference>
<proteinExistence type="predicted"/>
<dbReference type="RefSeq" id="WP_126025967.1">
    <property type="nucleotide sequence ID" value="NZ_RXFT01000027.1"/>
</dbReference>
<evidence type="ECO:0000313" key="2">
    <source>
        <dbReference type="EMBL" id="RUR71912.1"/>
    </source>
</evidence>
<keyword evidence="1" id="KW-0732">Signal</keyword>
<protein>
    <submittedName>
        <fullName evidence="2">Uncharacterized protein</fullName>
    </submittedName>
</protein>
<dbReference type="Proteomes" id="UP000281118">
    <property type="component" value="Unassembled WGS sequence"/>
</dbReference>
<name>A0A3S1F6U0_9BURK</name>
<dbReference type="OrthoDB" id="9835410at2"/>
<accession>A0A3S1F6U0</accession>
<feature type="signal peptide" evidence="1">
    <location>
        <begin position="1"/>
        <end position="18"/>
    </location>
</feature>
<gene>
    <name evidence="2" type="ORF">EJP67_33180</name>
</gene>
<evidence type="ECO:0000256" key="1">
    <source>
        <dbReference type="SAM" id="SignalP"/>
    </source>
</evidence>
<feature type="chain" id="PRO_5018765304" evidence="1">
    <location>
        <begin position="19"/>
        <end position="407"/>
    </location>
</feature>
<comment type="caution">
    <text evidence="2">The sequence shown here is derived from an EMBL/GenBank/DDBJ whole genome shotgun (WGS) entry which is preliminary data.</text>
</comment>
<evidence type="ECO:0000313" key="3">
    <source>
        <dbReference type="Proteomes" id="UP000281118"/>
    </source>
</evidence>
<organism evidence="2 3">
    <name type="scientific">Variovorax guangxiensis</name>
    <dbReference type="NCBI Taxonomy" id="1775474"/>
    <lineage>
        <taxon>Bacteria</taxon>
        <taxon>Pseudomonadati</taxon>
        <taxon>Pseudomonadota</taxon>
        <taxon>Betaproteobacteria</taxon>
        <taxon>Burkholderiales</taxon>
        <taxon>Comamonadaceae</taxon>
        <taxon>Variovorax</taxon>
    </lineage>
</organism>